<feature type="compositionally biased region" description="Basic and acidic residues" evidence="6">
    <location>
        <begin position="34"/>
        <end position="46"/>
    </location>
</feature>
<organism evidence="7 8">
    <name type="scientific">Aerosakkonema funiforme FACHB-1375</name>
    <dbReference type="NCBI Taxonomy" id="2949571"/>
    <lineage>
        <taxon>Bacteria</taxon>
        <taxon>Bacillati</taxon>
        <taxon>Cyanobacteriota</taxon>
        <taxon>Cyanophyceae</taxon>
        <taxon>Oscillatoriophycideae</taxon>
        <taxon>Aerosakkonematales</taxon>
        <taxon>Aerosakkonemataceae</taxon>
        <taxon>Aerosakkonema</taxon>
    </lineage>
</organism>
<feature type="region of interest" description="Disordered" evidence="6">
    <location>
        <begin position="162"/>
        <end position="181"/>
    </location>
</feature>
<feature type="region of interest" description="Disordered" evidence="6">
    <location>
        <begin position="1"/>
        <end position="57"/>
    </location>
</feature>
<reference evidence="7" key="2">
    <citation type="submission" date="2020-08" db="EMBL/GenBank/DDBJ databases">
        <authorList>
            <person name="Chen M."/>
            <person name="Teng W."/>
            <person name="Zhao L."/>
            <person name="Hu C."/>
            <person name="Zhou Y."/>
            <person name="Han B."/>
            <person name="Song L."/>
            <person name="Shu W."/>
        </authorList>
    </citation>
    <scope>NUCLEOTIDE SEQUENCE</scope>
    <source>
        <strain evidence="7">FACHB-1375</strain>
    </source>
</reference>
<feature type="compositionally biased region" description="Polar residues" evidence="6">
    <location>
        <begin position="20"/>
        <end position="33"/>
    </location>
</feature>
<feature type="compositionally biased region" description="Basic and acidic residues" evidence="6">
    <location>
        <begin position="167"/>
        <end position="176"/>
    </location>
</feature>
<evidence type="ECO:0000256" key="5">
    <source>
        <dbReference type="PROSITE-ProRule" id="PRU01240"/>
    </source>
</evidence>
<sequence length="284" mass="31503">METDKLSNQDILNSDLLDEATSTKNENQKSGSGSRDDVSTPREDLLTGKTPNDTRFTGLKYESLPRELSEQLKYAVIRASDLTNYTREELAATDKWIVGLSDVGTSRNLAPSLGAKQVQSTGYIPNTYVWQFSARSDANAIAKQLQSLEGVTFFYPLVPRQQQTRSADSKETKDPRFIPNDPLFTQQWHLKNTGQTGGTPGADANVETAWNTVKGEGAVIGIVDDGLQYTHPDLNPQYQAAYSYDFNFNDPDPSPEPCRKPLALDMGMNAPGDFNRRQVPGFHF</sequence>
<dbReference type="InterPro" id="IPR036852">
    <property type="entry name" value="Peptidase_S8/S53_dom_sf"/>
</dbReference>
<evidence type="ECO:0000256" key="3">
    <source>
        <dbReference type="ARBA" id="ARBA00022801"/>
    </source>
</evidence>
<dbReference type="AlphaFoldDB" id="A0A926ZK72"/>
<dbReference type="SUPFAM" id="SSF52743">
    <property type="entry name" value="Subtilisin-like"/>
    <property type="match status" value="1"/>
</dbReference>
<gene>
    <name evidence="7" type="ORF">H6G03_35530</name>
</gene>
<dbReference type="Proteomes" id="UP000641646">
    <property type="component" value="Unassembled WGS sequence"/>
</dbReference>
<dbReference type="GO" id="GO:0004252">
    <property type="term" value="F:serine-type endopeptidase activity"/>
    <property type="evidence" value="ECO:0007669"/>
    <property type="project" value="InterPro"/>
</dbReference>
<dbReference type="GO" id="GO:0016020">
    <property type="term" value="C:membrane"/>
    <property type="evidence" value="ECO:0007669"/>
    <property type="project" value="TreeGrafter"/>
</dbReference>
<comment type="caution">
    <text evidence="5">Lacks conserved residue(s) required for the propagation of feature annotation.</text>
</comment>
<comment type="similarity">
    <text evidence="1 5">Belongs to the peptidase S8 family.</text>
</comment>
<comment type="caution">
    <text evidence="7">The sequence shown here is derived from an EMBL/GenBank/DDBJ whole genome shotgun (WGS) entry which is preliminary data.</text>
</comment>
<dbReference type="PANTHER" id="PTHR42884">
    <property type="entry name" value="PROPROTEIN CONVERTASE SUBTILISIN/KEXIN-RELATED"/>
    <property type="match status" value="1"/>
</dbReference>
<keyword evidence="4" id="KW-0720">Serine protease</keyword>
<evidence type="ECO:0008006" key="9">
    <source>
        <dbReference type="Google" id="ProtNLM"/>
    </source>
</evidence>
<evidence type="ECO:0000256" key="6">
    <source>
        <dbReference type="SAM" id="MobiDB-lite"/>
    </source>
</evidence>
<dbReference type="GO" id="GO:0016485">
    <property type="term" value="P:protein processing"/>
    <property type="evidence" value="ECO:0007669"/>
    <property type="project" value="TreeGrafter"/>
</dbReference>
<reference evidence="7" key="1">
    <citation type="journal article" date="2015" name="ISME J.">
        <title>Draft Genome Sequence of Streptomyces incarnatus NRRL8089, which Produces the Nucleoside Antibiotic Sinefungin.</title>
        <authorList>
            <person name="Oshima K."/>
            <person name="Hattori M."/>
            <person name="Shimizu H."/>
            <person name="Fukuda K."/>
            <person name="Nemoto M."/>
            <person name="Inagaki K."/>
            <person name="Tamura T."/>
        </authorList>
    </citation>
    <scope>NUCLEOTIDE SEQUENCE</scope>
    <source>
        <strain evidence="7">FACHB-1375</strain>
    </source>
</reference>
<dbReference type="InterPro" id="IPR023827">
    <property type="entry name" value="Peptidase_S8_Asp-AS"/>
</dbReference>
<dbReference type="PROSITE" id="PS51892">
    <property type="entry name" value="SUBTILASE"/>
    <property type="match status" value="1"/>
</dbReference>
<evidence type="ECO:0000256" key="4">
    <source>
        <dbReference type="ARBA" id="ARBA00022825"/>
    </source>
</evidence>
<keyword evidence="8" id="KW-1185">Reference proteome</keyword>
<proteinExistence type="inferred from homology"/>
<evidence type="ECO:0000313" key="7">
    <source>
        <dbReference type="EMBL" id="MBD2186308.1"/>
    </source>
</evidence>
<protein>
    <recommendedName>
        <fullName evidence="9">Peptidase S8/S53 domain-containing protein</fullName>
    </recommendedName>
</protein>
<dbReference type="PROSITE" id="PS00136">
    <property type="entry name" value="SUBTILASE_ASP"/>
    <property type="match status" value="1"/>
</dbReference>
<dbReference type="PANTHER" id="PTHR42884:SF14">
    <property type="entry name" value="NEUROENDOCRINE CONVERTASE 1"/>
    <property type="match status" value="1"/>
</dbReference>
<keyword evidence="2" id="KW-0645">Protease</keyword>
<accession>A0A926ZK72</accession>
<keyword evidence="3" id="KW-0378">Hydrolase</keyword>
<evidence type="ECO:0000256" key="1">
    <source>
        <dbReference type="ARBA" id="ARBA00011073"/>
    </source>
</evidence>
<dbReference type="RefSeq" id="WP_190475503.1">
    <property type="nucleotide sequence ID" value="NZ_JACJPW010000188.1"/>
</dbReference>
<evidence type="ECO:0000313" key="8">
    <source>
        <dbReference type="Proteomes" id="UP000641646"/>
    </source>
</evidence>
<name>A0A926ZK72_9CYAN</name>
<evidence type="ECO:0000256" key="2">
    <source>
        <dbReference type="ARBA" id="ARBA00022670"/>
    </source>
</evidence>
<dbReference type="Gene3D" id="3.40.50.200">
    <property type="entry name" value="Peptidase S8/S53 domain"/>
    <property type="match status" value="1"/>
</dbReference>
<dbReference type="EMBL" id="JACJPW010000188">
    <property type="protein sequence ID" value="MBD2186308.1"/>
    <property type="molecule type" value="Genomic_DNA"/>
</dbReference>